<dbReference type="EMBL" id="JAUTXT010000012">
    <property type="protein sequence ID" value="KAK3676074.1"/>
    <property type="molecule type" value="Genomic_DNA"/>
</dbReference>
<accession>A0AAE0WQR4</accession>
<reference evidence="2" key="1">
    <citation type="submission" date="2023-07" db="EMBL/GenBank/DDBJ databases">
        <title>Black Yeasts Isolated from many extreme environments.</title>
        <authorList>
            <person name="Coleine C."/>
            <person name="Stajich J.E."/>
            <person name="Selbmann L."/>
        </authorList>
    </citation>
    <scope>NUCLEOTIDE SEQUENCE</scope>
    <source>
        <strain evidence="2">CCFEE 5485</strain>
    </source>
</reference>
<feature type="compositionally biased region" description="Low complexity" evidence="1">
    <location>
        <begin position="307"/>
        <end position="316"/>
    </location>
</feature>
<comment type="caution">
    <text evidence="2">The sequence shown here is derived from an EMBL/GenBank/DDBJ whole genome shotgun (WGS) entry which is preliminary data.</text>
</comment>
<sequence length="345" mass="39026">MISTELRLTWVQSVRPDLLGSHLEAYIKLIPTFNMLRLCARHGKGKAVTVNRLPTELVSQIEAELLAQEHYGNDIPVWGKSAFCFRGFCDPIDHLYSEQDLVRLYGHYFYDATIDETQASSAKLNEDKRADLNQVTMEDDGLDDEILPGIQSWRAIHEESRSLWLSLTGGISDSDSGYLQSLNKMFRQLFGLDLSVSHQTFKAKWLHEDFKSGTQAFIMLPTSAQTSQCLPERLAGEQITVKLPTEHTTSFCVAPPPQSTKKSMARFTRCLKILQLEPLPLLMRQDLVHGRKMRDQNHGAEDDDQSSDASKSPSSSKDQEEDEELGPALRLIMVTRDDSQYCSED</sequence>
<name>A0AAE0WQR4_9PEZI</name>
<feature type="region of interest" description="Disordered" evidence="1">
    <location>
        <begin position="293"/>
        <end position="345"/>
    </location>
</feature>
<dbReference type="Proteomes" id="UP001274830">
    <property type="component" value="Unassembled WGS sequence"/>
</dbReference>
<organism evidence="2 3">
    <name type="scientific">Recurvomyces mirabilis</name>
    <dbReference type="NCBI Taxonomy" id="574656"/>
    <lineage>
        <taxon>Eukaryota</taxon>
        <taxon>Fungi</taxon>
        <taxon>Dikarya</taxon>
        <taxon>Ascomycota</taxon>
        <taxon>Pezizomycotina</taxon>
        <taxon>Dothideomycetes</taxon>
        <taxon>Dothideomycetidae</taxon>
        <taxon>Mycosphaerellales</taxon>
        <taxon>Teratosphaeriaceae</taxon>
        <taxon>Recurvomyces</taxon>
    </lineage>
</organism>
<proteinExistence type="predicted"/>
<gene>
    <name evidence="2" type="ORF">LTR78_004266</name>
</gene>
<protein>
    <submittedName>
        <fullName evidence="2">Uncharacterized protein</fullName>
    </submittedName>
</protein>
<keyword evidence="3" id="KW-1185">Reference proteome</keyword>
<evidence type="ECO:0000313" key="2">
    <source>
        <dbReference type="EMBL" id="KAK3676074.1"/>
    </source>
</evidence>
<evidence type="ECO:0000313" key="3">
    <source>
        <dbReference type="Proteomes" id="UP001274830"/>
    </source>
</evidence>
<dbReference type="AlphaFoldDB" id="A0AAE0WQR4"/>
<evidence type="ECO:0000256" key="1">
    <source>
        <dbReference type="SAM" id="MobiDB-lite"/>
    </source>
</evidence>